<name>A0AAF1KLI8_9PROT</name>
<comment type="function">
    <text evidence="2">Antitoxin component of a type II toxin-antitoxin (TA) system.</text>
</comment>
<evidence type="ECO:0000256" key="1">
    <source>
        <dbReference type="ARBA" id="ARBA00009981"/>
    </source>
</evidence>
<accession>A0AAF1KLI8</accession>
<evidence type="ECO:0000313" key="3">
    <source>
        <dbReference type="EMBL" id="MBR0654761.1"/>
    </source>
</evidence>
<dbReference type="InterPro" id="IPR036165">
    <property type="entry name" value="YefM-like_sf"/>
</dbReference>
<dbReference type="Proteomes" id="UP001196068">
    <property type="component" value="Unassembled WGS sequence"/>
</dbReference>
<protein>
    <recommendedName>
        <fullName evidence="2">Antitoxin</fullName>
    </recommendedName>
</protein>
<dbReference type="RefSeq" id="WP_211873576.1">
    <property type="nucleotide sequence ID" value="NZ_JAAEDH010000005.1"/>
</dbReference>
<dbReference type="InterPro" id="IPR006442">
    <property type="entry name" value="Antitoxin_Phd/YefM"/>
</dbReference>
<sequence>MDTNIGAYAAKTHLGQLLDRVEAGETLTITRNGKAVAKLVPANPPVASGTAIVESLRAFHEQLRADGAKPFTTEEILDLVKSGRKY</sequence>
<reference evidence="3" key="2">
    <citation type="journal article" date="2021" name="Syst. Appl. Microbiol.">
        <title>Roseomonas hellenica sp. nov., isolated from roots of wild-growing Alkanna tinctoria.</title>
        <authorList>
            <person name="Rat A."/>
            <person name="Naranjo H.D."/>
            <person name="Lebbe L."/>
            <person name="Cnockaert M."/>
            <person name="Krigas N."/>
            <person name="Grigoriadou K."/>
            <person name="Maloupa E."/>
            <person name="Willems A."/>
        </authorList>
    </citation>
    <scope>NUCLEOTIDE SEQUENCE</scope>
    <source>
        <strain evidence="3">LMG 28251</strain>
    </source>
</reference>
<evidence type="ECO:0000313" key="4">
    <source>
        <dbReference type="Proteomes" id="UP001196068"/>
    </source>
</evidence>
<dbReference type="Gene3D" id="3.40.1620.10">
    <property type="entry name" value="YefM-like domain"/>
    <property type="match status" value="1"/>
</dbReference>
<gene>
    <name evidence="3" type="ORF">GXW79_06685</name>
</gene>
<dbReference type="NCBIfam" id="TIGR01552">
    <property type="entry name" value="phd_fam"/>
    <property type="match status" value="1"/>
</dbReference>
<comment type="similarity">
    <text evidence="1 2">Belongs to the phD/YefM antitoxin family.</text>
</comment>
<reference evidence="3" key="1">
    <citation type="submission" date="2020-01" db="EMBL/GenBank/DDBJ databases">
        <authorList>
            <person name="Rat A."/>
        </authorList>
    </citation>
    <scope>NUCLEOTIDE SEQUENCE</scope>
    <source>
        <strain evidence="3">LMG 28251</strain>
    </source>
</reference>
<dbReference type="AlphaFoldDB" id="A0AAF1KLI8"/>
<dbReference type="Pfam" id="PF02604">
    <property type="entry name" value="PhdYeFM_antitox"/>
    <property type="match status" value="1"/>
</dbReference>
<evidence type="ECO:0000256" key="2">
    <source>
        <dbReference type="RuleBase" id="RU362080"/>
    </source>
</evidence>
<dbReference type="EMBL" id="JAAEDH010000005">
    <property type="protein sequence ID" value="MBR0654761.1"/>
    <property type="molecule type" value="Genomic_DNA"/>
</dbReference>
<comment type="caution">
    <text evidence="3">The sequence shown here is derived from an EMBL/GenBank/DDBJ whole genome shotgun (WGS) entry which is preliminary data.</text>
</comment>
<keyword evidence="4" id="KW-1185">Reference proteome</keyword>
<proteinExistence type="inferred from homology"/>
<dbReference type="SUPFAM" id="SSF143120">
    <property type="entry name" value="YefM-like"/>
    <property type="match status" value="1"/>
</dbReference>
<organism evidence="3 4">
    <name type="scientific">Plastoroseomonas arctica</name>
    <dbReference type="NCBI Taxonomy" id="1509237"/>
    <lineage>
        <taxon>Bacteria</taxon>
        <taxon>Pseudomonadati</taxon>
        <taxon>Pseudomonadota</taxon>
        <taxon>Alphaproteobacteria</taxon>
        <taxon>Acetobacterales</taxon>
        <taxon>Acetobacteraceae</taxon>
        <taxon>Plastoroseomonas</taxon>
    </lineage>
</organism>